<dbReference type="Gene3D" id="2.60.40.10">
    <property type="entry name" value="Immunoglobulins"/>
    <property type="match status" value="6"/>
</dbReference>
<comment type="similarity">
    <text evidence="2">Belongs to the protein kinase superfamily. CAMK Ser/Thr protein kinase family.</text>
</comment>
<keyword evidence="6" id="KW-0393">Immunoglobulin domain</keyword>
<dbReference type="InterPro" id="IPR002017">
    <property type="entry name" value="Spectrin_repeat"/>
</dbReference>
<dbReference type="Pfam" id="PF00435">
    <property type="entry name" value="Spectrin"/>
    <property type="match status" value="1"/>
</dbReference>
<dbReference type="SUPFAM" id="SSF46966">
    <property type="entry name" value="Spectrin repeat"/>
    <property type="match status" value="2"/>
</dbReference>
<dbReference type="InterPro" id="IPR036179">
    <property type="entry name" value="Ig-like_dom_sf"/>
</dbReference>
<feature type="coiled-coil region" evidence="7">
    <location>
        <begin position="114"/>
        <end position="159"/>
    </location>
</feature>
<dbReference type="Pfam" id="PF07679">
    <property type="entry name" value="I-set"/>
    <property type="match status" value="6"/>
</dbReference>
<dbReference type="Proteomes" id="UP000046393">
    <property type="component" value="Unplaced"/>
</dbReference>
<feature type="coiled-coil region" evidence="7">
    <location>
        <begin position="43"/>
        <end position="70"/>
    </location>
</feature>
<reference evidence="11" key="1">
    <citation type="submission" date="2016-04" db="UniProtKB">
        <authorList>
            <consortium name="WormBaseParasite"/>
        </authorList>
    </citation>
    <scope>IDENTIFICATION</scope>
</reference>
<evidence type="ECO:0000256" key="6">
    <source>
        <dbReference type="ARBA" id="ARBA00023319"/>
    </source>
</evidence>
<dbReference type="PANTHER" id="PTHR47633">
    <property type="entry name" value="IMMUNOGLOBULIN"/>
    <property type="match status" value="1"/>
</dbReference>
<dbReference type="InterPro" id="IPR018159">
    <property type="entry name" value="Spectrin/alpha-actinin"/>
</dbReference>
<feature type="region of interest" description="Disordered" evidence="8">
    <location>
        <begin position="1239"/>
        <end position="1264"/>
    </location>
</feature>
<dbReference type="SUPFAM" id="SSF48726">
    <property type="entry name" value="Immunoglobulin"/>
    <property type="match status" value="6"/>
</dbReference>
<dbReference type="InterPro" id="IPR056701">
    <property type="entry name" value="DUF7799"/>
</dbReference>
<protein>
    <submittedName>
        <fullName evidence="11">PH domain-containing protein</fullName>
    </submittedName>
</protein>
<feature type="domain" description="Ig-like" evidence="9">
    <location>
        <begin position="1283"/>
        <end position="1373"/>
    </location>
</feature>
<dbReference type="STRING" id="451379.A0A158R5E4"/>
<evidence type="ECO:0000256" key="4">
    <source>
        <dbReference type="ARBA" id="ARBA00022737"/>
    </source>
</evidence>
<accession>A0A158R5E4</accession>
<dbReference type="GO" id="GO:0040017">
    <property type="term" value="P:positive regulation of locomotion"/>
    <property type="evidence" value="ECO:0007669"/>
    <property type="project" value="UniProtKB-ARBA"/>
</dbReference>
<dbReference type="InterPro" id="IPR003598">
    <property type="entry name" value="Ig_sub2"/>
</dbReference>
<evidence type="ECO:0000256" key="2">
    <source>
        <dbReference type="ARBA" id="ARBA00006692"/>
    </source>
</evidence>
<comment type="subcellular location">
    <subcellularLocation>
        <location evidence="1">Cytoplasm</location>
        <location evidence="1">Myofibril</location>
    </subcellularLocation>
</comment>
<dbReference type="GO" id="GO:0045989">
    <property type="term" value="P:positive regulation of striated muscle contraction"/>
    <property type="evidence" value="ECO:0007669"/>
    <property type="project" value="UniProtKB-ARBA"/>
</dbReference>
<feature type="domain" description="Ig-like" evidence="9">
    <location>
        <begin position="931"/>
        <end position="1020"/>
    </location>
</feature>
<evidence type="ECO:0000256" key="5">
    <source>
        <dbReference type="ARBA" id="ARBA00023157"/>
    </source>
</evidence>
<dbReference type="PANTHER" id="PTHR47633:SF4">
    <property type="entry name" value="MYOPALLADIN ISOFORM X1"/>
    <property type="match status" value="1"/>
</dbReference>
<dbReference type="SMART" id="SM00408">
    <property type="entry name" value="IGc2"/>
    <property type="match status" value="6"/>
</dbReference>
<sequence>MGTAEALTFTSVGYATIRIDEMRPRMLELGETLEQTDELLNIHNDLIARLKSKEDQVHELLARADHLVTEQHEPDVHVYEAMAESLAMAWKELNQQLQLRGFLLSEVYRFYSFVRKHENILTQVKQLLNQAESRQFSDAIRLQREIQQALDELTNMTLKAVESAVDVISQIRVLGSVADNLERDQETVDACLMIEKKMLSLTADYDYSEDLWKSLKPNLTASIDKSNVLFGQLEDIEQWLQTAQNAYQRGEDVNPLLQQAYQQKSILEDIISTSTKESCASHLMDHMISLQSNLENFIHILESKQDEIRDVNAFITKANSMLHQLNSMENDVRNANAAMAGELGPLARQKVEKIVEEGRRIEHLDQRIPQLIYDIEQKLNVVENLAKERIDSSQQKYSKELDTFERWLVENAENFITTKTKMGKNLTEASAFCSTHKDFITEVINKDTEFNALLNHSHESSENDRRRLGELASRYEFLKRLLEGRAQLGSAFYQVHKFARDLEASFESLDALLSSNRNFSSEKLTTQMSEVFRMIQETLNQERHQGGAEKFISAANTVGVSDEHLDIKQASNSVRELLAEHEKRFENITESWKEWQENRSQQKSVIRVVEEIQMWQEETLEKIRILEERFSGPVMIQEKDEMKRKMNEVIRSIPIQREKIQKAEDVIRSSENEEAVQKFKTVKQRLDEIDQKLNSLKVKIETVVEEVRETREVHQPKVITPLRDAKILEGNRYELVARVDAEPPMQIQWLKDGIDIKDNIDYRTSFVNGLATLTIEETFVEDTAVYTLRVQNPSGVTETSAKLIVNSQSEMSSQIEEITKPRFIRQLHNVTGNEGEGVVMDCVVVGNPEPKVVWYKEEETIKESERIVLKFVGNHCSLSISDAVSSDSGMYTVRASNSVGDATNFCRLTIHPKGYHIPPPTPPKPIRMHPPSFSPSLDNQILLQGQSAVFQVKVAGEPVPDVHWTYNDKPLITSASLRVEAENNGWHRVIIDGVQPKHSGMYTVIAENAAGEAKSGASLLVRSSALPAIQREIITDSNTINDGFWSDSALLSSPTPPPIPKHRYHTESSELIETRKQTDFELSEYSTTATAPEFIRPFQNEYTVNEGEKFKMECTMVGNPRPKVSWYFNDRPLNVNTTFCQISNYGDSYAVIFNPARLENAGYYKMVAENIRGKTESLTVVHVRPESLQQRSTPKSLTKQHIQVTEEFGEYEYEEQIPTYSETKITQEAYEEEYRNGFKHTSRLPTPPPAKKQQLVTTTHERKEKLSETYQVEKSKRSSGRPPHFTQTLVSSVATSGDSAKFEGIVTGDPSPEVQWIKDSVVLSRAVDPTLSFSNIGGRVSLTINSARPEHEGKYMCTAKNIYGVATSSAQLVVRPKTVAPDFIRRLISEEVVEGEQLKWSVKVTGDPAPKVVWLRDGQEIPNCEEVQLINEGDGVHSMIIKKVELADCGQFTCLAENVAGEARSTADLVVRRQGTEPGSYFHVTKVTQEKQVKGEDYKQTVNQTFAIENPKGSTN</sequence>
<keyword evidence="3" id="KW-0963">Cytoplasm</keyword>
<evidence type="ECO:0000259" key="9">
    <source>
        <dbReference type="PROSITE" id="PS50835"/>
    </source>
</evidence>
<dbReference type="Gene3D" id="1.20.58.60">
    <property type="match status" value="2"/>
</dbReference>
<dbReference type="FunFam" id="2.60.40.10:FF:000032">
    <property type="entry name" value="palladin isoform X1"/>
    <property type="match status" value="2"/>
</dbReference>
<evidence type="ECO:0000313" key="10">
    <source>
        <dbReference type="Proteomes" id="UP000046393"/>
    </source>
</evidence>
<organism evidence="10 11">
    <name type="scientific">Syphacia muris</name>
    <dbReference type="NCBI Taxonomy" id="451379"/>
    <lineage>
        <taxon>Eukaryota</taxon>
        <taxon>Metazoa</taxon>
        <taxon>Ecdysozoa</taxon>
        <taxon>Nematoda</taxon>
        <taxon>Chromadorea</taxon>
        <taxon>Rhabditida</taxon>
        <taxon>Spirurina</taxon>
        <taxon>Oxyuridomorpha</taxon>
        <taxon>Oxyuroidea</taxon>
        <taxon>Oxyuridae</taxon>
        <taxon>Syphacia</taxon>
    </lineage>
</organism>
<dbReference type="WBParaSite" id="SMUV_0000648801-mRNA-1">
    <property type="protein sequence ID" value="SMUV_0000648801-mRNA-1"/>
    <property type="gene ID" value="SMUV_0000648801"/>
</dbReference>
<keyword evidence="7" id="KW-0175">Coiled coil</keyword>
<dbReference type="InterPro" id="IPR058157">
    <property type="entry name" value="Spectrin_met"/>
</dbReference>
<dbReference type="FunFam" id="2.60.40.10:FF:000080">
    <property type="entry name" value="Myosin light chain kinase, smooth muscle"/>
    <property type="match status" value="1"/>
</dbReference>
<evidence type="ECO:0000256" key="3">
    <source>
        <dbReference type="ARBA" id="ARBA00022490"/>
    </source>
</evidence>
<name>A0A158R5E4_9BILA</name>
<feature type="domain" description="Ig-like" evidence="9">
    <location>
        <begin position="821"/>
        <end position="909"/>
    </location>
</feature>
<dbReference type="InterPro" id="IPR003599">
    <property type="entry name" value="Ig_sub"/>
</dbReference>
<dbReference type="FunFam" id="2.60.40.10:FF:000425">
    <property type="entry name" value="Myosin light chain kinase"/>
    <property type="match status" value="2"/>
</dbReference>
<evidence type="ECO:0000256" key="8">
    <source>
        <dbReference type="SAM" id="MobiDB-lite"/>
    </source>
</evidence>
<feature type="domain" description="Ig-like" evidence="9">
    <location>
        <begin position="716"/>
        <end position="804"/>
    </location>
</feature>
<dbReference type="SMART" id="SM00150">
    <property type="entry name" value="SPEC"/>
    <property type="match status" value="2"/>
</dbReference>
<dbReference type="GO" id="GO:0019899">
    <property type="term" value="F:enzyme binding"/>
    <property type="evidence" value="ECO:0007669"/>
    <property type="project" value="UniProtKB-ARBA"/>
</dbReference>
<keyword evidence="5" id="KW-1015">Disulfide bond</keyword>
<dbReference type="PROSITE" id="PS50835">
    <property type="entry name" value="IG_LIKE"/>
    <property type="match status" value="6"/>
</dbReference>
<dbReference type="InterPro" id="IPR013098">
    <property type="entry name" value="Ig_I-set"/>
</dbReference>
<dbReference type="GO" id="GO:0060298">
    <property type="term" value="P:positive regulation of sarcomere organization"/>
    <property type="evidence" value="ECO:0007669"/>
    <property type="project" value="UniProtKB-ARBA"/>
</dbReference>
<dbReference type="SMART" id="SM00409">
    <property type="entry name" value="IG"/>
    <property type="match status" value="6"/>
</dbReference>
<dbReference type="InterPro" id="IPR013783">
    <property type="entry name" value="Ig-like_fold"/>
</dbReference>
<feature type="domain" description="Ig-like" evidence="9">
    <location>
        <begin position="1092"/>
        <end position="1179"/>
    </location>
</feature>
<dbReference type="FunFam" id="2.60.40.10:FF:000107">
    <property type="entry name" value="Myosin, light chain kinase a"/>
    <property type="match status" value="1"/>
</dbReference>
<feature type="domain" description="Ig-like" evidence="9">
    <location>
        <begin position="1381"/>
        <end position="1470"/>
    </location>
</feature>
<evidence type="ECO:0000256" key="1">
    <source>
        <dbReference type="ARBA" id="ARBA00004657"/>
    </source>
</evidence>
<keyword evidence="4" id="KW-0677">Repeat</keyword>
<dbReference type="Pfam" id="PF25075">
    <property type="entry name" value="DUF7799"/>
    <property type="match status" value="1"/>
</dbReference>
<keyword evidence="10" id="KW-1185">Reference proteome</keyword>
<dbReference type="InterPro" id="IPR007110">
    <property type="entry name" value="Ig-like_dom"/>
</dbReference>
<feature type="coiled-coil region" evidence="7">
    <location>
        <begin position="672"/>
        <end position="713"/>
    </location>
</feature>
<proteinExistence type="inferred from homology"/>
<dbReference type="GO" id="GO:0031672">
    <property type="term" value="C:A band"/>
    <property type="evidence" value="ECO:0007669"/>
    <property type="project" value="UniProtKB-ARBA"/>
</dbReference>
<evidence type="ECO:0000313" key="11">
    <source>
        <dbReference type="WBParaSite" id="SMUV_0000648801-mRNA-1"/>
    </source>
</evidence>
<dbReference type="Pfam" id="PF25101">
    <property type="entry name" value="Spectrin_7"/>
    <property type="match status" value="1"/>
</dbReference>
<evidence type="ECO:0000256" key="7">
    <source>
        <dbReference type="SAM" id="Coils"/>
    </source>
</evidence>